<name>B9XAG5_PEDPL</name>
<keyword evidence="2" id="KW-1185">Reference proteome</keyword>
<dbReference type="STRING" id="320771.Cflav_PD5635"/>
<evidence type="ECO:0000313" key="1">
    <source>
        <dbReference type="EMBL" id="EEF63000.1"/>
    </source>
</evidence>
<accession>B9XAG5</accession>
<gene>
    <name evidence="1" type="ORF">Cflav_PD5635</name>
</gene>
<reference evidence="1 2" key="1">
    <citation type="journal article" date="2011" name="J. Bacteriol.">
        <title>Genome sequence of 'Pedosphaera parvula' Ellin514, an aerobic Verrucomicrobial isolate from pasture soil.</title>
        <authorList>
            <person name="Kant R."/>
            <person name="van Passel M.W."/>
            <person name="Sangwan P."/>
            <person name="Palva A."/>
            <person name="Lucas S."/>
            <person name="Copeland A."/>
            <person name="Lapidus A."/>
            <person name="Glavina Del Rio T."/>
            <person name="Dalin E."/>
            <person name="Tice H."/>
            <person name="Bruce D."/>
            <person name="Goodwin L."/>
            <person name="Pitluck S."/>
            <person name="Chertkov O."/>
            <person name="Larimer F.W."/>
            <person name="Land M.L."/>
            <person name="Hauser L."/>
            <person name="Brettin T.S."/>
            <person name="Detter J.C."/>
            <person name="Han S."/>
            <person name="de Vos W.M."/>
            <person name="Janssen P.H."/>
            <person name="Smidt H."/>
        </authorList>
    </citation>
    <scope>NUCLEOTIDE SEQUENCE [LARGE SCALE GENOMIC DNA]</scope>
    <source>
        <strain evidence="1 2">Ellin514</strain>
    </source>
</reference>
<protein>
    <submittedName>
        <fullName evidence="1">Uncharacterized protein</fullName>
    </submittedName>
</protein>
<dbReference type="Proteomes" id="UP000003688">
    <property type="component" value="Unassembled WGS sequence"/>
</dbReference>
<evidence type="ECO:0000313" key="2">
    <source>
        <dbReference type="Proteomes" id="UP000003688"/>
    </source>
</evidence>
<proteinExistence type="predicted"/>
<organism evidence="1 2">
    <name type="scientific">Pedosphaera parvula (strain Ellin514)</name>
    <dbReference type="NCBI Taxonomy" id="320771"/>
    <lineage>
        <taxon>Bacteria</taxon>
        <taxon>Pseudomonadati</taxon>
        <taxon>Verrucomicrobiota</taxon>
        <taxon>Pedosphaerae</taxon>
        <taxon>Pedosphaerales</taxon>
        <taxon>Pedosphaeraceae</taxon>
        <taxon>Pedosphaera</taxon>
    </lineage>
</organism>
<dbReference type="AlphaFoldDB" id="B9XAG5"/>
<dbReference type="EMBL" id="ABOX02000002">
    <property type="protein sequence ID" value="EEF63000.1"/>
    <property type="molecule type" value="Genomic_DNA"/>
</dbReference>
<sequence length="42" mass="4852">MASLAAIFRMKFQKSDLMKIKGSQSIPFRLICKIMEGMIRMT</sequence>
<comment type="caution">
    <text evidence="1">The sequence shown here is derived from an EMBL/GenBank/DDBJ whole genome shotgun (WGS) entry which is preliminary data.</text>
</comment>